<evidence type="ECO:0000313" key="2">
    <source>
        <dbReference type="EMBL" id="OJJ88494.1"/>
    </source>
</evidence>
<accession>A0A1L9VX53</accession>
<dbReference type="VEuPathDB" id="FungiDB:ASPGLDRAFT_42071"/>
<dbReference type="GO" id="GO:0003677">
    <property type="term" value="F:DNA binding"/>
    <property type="evidence" value="ECO:0007669"/>
    <property type="project" value="InterPro"/>
</dbReference>
<dbReference type="AlphaFoldDB" id="A0A1L9VX53"/>
<dbReference type="STRING" id="1160497.A0A1L9VX53"/>
<gene>
    <name evidence="2" type="ORF">ASPGLDRAFT_42071</name>
</gene>
<organism evidence="2 3">
    <name type="scientific">Aspergillus glaucus CBS 516.65</name>
    <dbReference type="NCBI Taxonomy" id="1160497"/>
    <lineage>
        <taxon>Eukaryota</taxon>
        <taxon>Fungi</taxon>
        <taxon>Dikarya</taxon>
        <taxon>Ascomycota</taxon>
        <taxon>Pezizomycotina</taxon>
        <taxon>Eurotiomycetes</taxon>
        <taxon>Eurotiomycetidae</taxon>
        <taxon>Eurotiales</taxon>
        <taxon>Aspergillaceae</taxon>
        <taxon>Aspergillus</taxon>
        <taxon>Aspergillus subgen. Aspergillus</taxon>
    </lineage>
</organism>
<evidence type="ECO:0000259" key="1">
    <source>
        <dbReference type="Pfam" id="PF01498"/>
    </source>
</evidence>
<feature type="domain" description="Transposase Tc1-like" evidence="1">
    <location>
        <begin position="62"/>
        <end position="126"/>
    </location>
</feature>
<dbReference type="GO" id="GO:0006313">
    <property type="term" value="P:DNA transposition"/>
    <property type="evidence" value="ECO:0007669"/>
    <property type="project" value="InterPro"/>
</dbReference>
<keyword evidence="3" id="KW-1185">Reference proteome</keyword>
<dbReference type="Proteomes" id="UP000184300">
    <property type="component" value="Unassembled WGS sequence"/>
</dbReference>
<dbReference type="GO" id="GO:0015074">
    <property type="term" value="P:DNA integration"/>
    <property type="evidence" value="ECO:0007669"/>
    <property type="project" value="InterPro"/>
</dbReference>
<name>A0A1L9VX53_ASPGL</name>
<sequence length="140" mass="16495">MPRAPLRSTSSNRTNRKELEPFKRGIIVGRFLAGQKKADIQCEMNLLSPRIGRPDILSDAGKQYILLQIKRDPFIRTEDICKLLGMPISTRTVARMLKESGYGHWRAQKRPQLTEEIAKLRYEWAYMRKDWTYEQWSKII</sequence>
<dbReference type="GeneID" id="34461800"/>
<proteinExistence type="predicted"/>
<reference evidence="3" key="1">
    <citation type="journal article" date="2017" name="Genome Biol.">
        <title>Comparative genomics reveals high biological diversity and specific adaptations in the industrially and medically important fungal genus Aspergillus.</title>
        <authorList>
            <person name="de Vries R.P."/>
            <person name="Riley R."/>
            <person name="Wiebenga A."/>
            <person name="Aguilar-Osorio G."/>
            <person name="Amillis S."/>
            <person name="Uchima C.A."/>
            <person name="Anderluh G."/>
            <person name="Asadollahi M."/>
            <person name="Askin M."/>
            <person name="Barry K."/>
            <person name="Battaglia E."/>
            <person name="Bayram O."/>
            <person name="Benocci T."/>
            <person name="Braus-Stromeyer S.A."/>
            <person name="Caldana C."/>
            <person name="Canovas D."/>
            <person name="Cerqueira G.C."/>
            <person name="Chen F."/>
            <person name="Chen W."/>
            <person name="Choi C."/>
            <person name="Clum A."/>
            <person name="Dos Santos R.A."/>
            <person name="Damasio A.R."/>
            <person name="Diallinas G."/>
            <person name="Emri T."/>
            <person name="Fekete E."/>
            <person name="Flipphi M."/>
            <person name="Freyberg S."/>
            <person name="Gallo A."/>
            <person name="Gournas C."/>
            <person name="Habgood R."/>
            <person name="Hainaut M."/>
            <person name="Harispe M.L."/>
            <person name="Henrissat B."/>
            <person name="Hilden K.S."/>
            <person name="Hope R."/>
            <person name="Hossain A."/>
            <person name="Karabika E."/>
            <person name="Karaffa L."/>
            <person name="Karanyi Z."/>
            <person name="Krasevec N."/>
            <person name="Kuo A."/>
            <person name="Kusch H."/>
            <person name="LaButti K."/>
            <person name="Lagendijk E.L."/>
            <person name="Lapidus A."/>
            <person name="Levasseur A."/>
            <person name="Lindquist E."/>
            <person name="Lipzen A."/>
            <person name="Logrieco A.F."/>
            <person name="MacCabe A."/>
            <person name="Maekelae M.R."/>
            <person name="Malavazi I."/>
            <person name="Melin P."/>
            <person name="Meyer V."/>
            <person name="Mielnichuk N."/>
            <person name="Miskei M."/>
            <person name="Molnar A.P."/>
            <person name="Mule G."/>
            <person name="Ngan C.Y."/>
            <person name="Orejas M."/>
            <person name="Orosz E."/>
            <person name="Ouedraogo J.P."/>
            <person name="Overkamp K.M."/>
            <person name="Park H.-S."/>
            <person name="Perrone G."/>
            <person name="Piumi F."/>
            <person name="Punt P.J."/>
            <person name="Ram A.F."/>
            <person name="Ramon A."/>
            <person name="Rauscher S."/>
            <person name="Record E."/>
            <person name="Riano-Pachon D.M."/>
            <person name="Robert V."/>
            <person name="Roehrig J."/>
            <person name="Ruller R."/>
            <person name="Salamov A."/>
            <person name="Salih N.S."/>
            <person name="Samson R.A."/>
            <person name="Sandor E."/>
            <person name="Sanguinetti M."/>
            <person name="Schuetze T."/>
            <person name="Sepcic K."/>
            <person name="Shelest E."/>
            <person name="Sherlock G."/>
            <person name="Sophianopoulou V."/>
            <person name="Squina F.M."/>
            <person name="Sun H."/>
            <person name="Susca A."/>
            <person name="Todd R.B."/>
            <person name="Tsang A."/>
            <person name="Unkles S.E."/>
            <person name="van de Wiele N."/>
            <person name="van Rossen-Uffink D."/>
            <person name="Oliveira J.V."/>
            <person name="Vesth T.C."/>
            <person name="Visser J."/>
            <person name="Yu J.-H."/>
            <person name="Zhou M."/>
            <person name="Andersen M.R."/>
            <person name="Archer D.B."/>
            <person name="Baker S.E."/>
            <person name="Benoit I."/>
            <person name="Brakhage A.A."/>
            <person name="Braus G.H."/>
            <person name="Fischer R."/>
            <person name="Frisvad J.C."/>
            <person name="Goldman G.H."/>
            <person name="Houbraken J."/>
            <person name="Oakley B."/>
            <person name="Pocsi I."/>
            <person name="Scazzocchio C."/>
            <person name="Seiboth B."/>
            <person name="vanKuyk P.A."/>
            <person name="Wortman J."/>
            <person name="Dyer P.S."/>
            <person name="Grigoriev I.V."/>
        </authorList>
    </citation>
    <scope>NUCLEOTIDE SEQUENCE [LARGE SCALE GENOMIC DNA]</scope>
    <source>
        <strain evidence="3">CBS 516.65</strain>
    </source>
</reference>
<evidence type="ECO:0000313" key="3">
    <source>
        <dbReference type="Proteomes" id="UP000184300"/>
    </source>
</evidence>
<dbReference type="RefSeq" id="XP_022405170.1">
    <property type="nucleotide sequence ID" value="XM_022545539.1"/>
</dbReference>
<dbReference type="OrthoDB" id="5151590at2759"/>
<dbReference type="InterPro" id="IPR002492">
    <property type="entry name" value="Transposase_Tc1-like"/>
</dbReference>
<protein>
    <recommendedName>
        <fullName evidence="1">Transposase Tc1-like domain-containing protein</fullName>
    </recommendedName>
</protein>
<dbReference type="EMBL" id="KV878889">
    <property type="protein sequence ID" value="OJJ88494.1"/>
    <property type="molecule type" value="Genomic_DNA"/>
</dbReference>
<dbReference type="Pfam" id="PF01498">
    <property type="entry name" value="HTH_Tnp_Tc3_2"/>
    <property type="match status" value="1"/>
</dbReference>